<dbReference type="InterPro" id="IPR005064">
    <property type="entry name" value="BUG"/>
</dbReference>
<dbReference type="PANTHER" id="PTHR42928:SF3">
    <property type="entry name" value="UPF0065 PROTEIN YFLP"/>
    <property type="match status" value="1"/>
</dbReference>
<organism evidence="2 3">
    <name type="scientific">Streptosporangium amethystogenes subsp. fukuiense</name>
    <dbReference type="NCBI Taxonomy" id="698418"/>
    <lineage>
        <taxon>Bacteria</taxon>
        <taxon>Bacillati</taxon>
        <taxon>Actinomycetota</taxon>
        <taxon>Actinomycetes</taxon>
        <taxon>Streptosporangiales</taxon>
        <taxon>Streptosporangiaceae</taxon>
        <taxon>Streptosporangium</taxon>
    </lineage>
</organism>
<dbReference type="PROSITE" id="PS51257">
    <property type="entry name" value="PROKAR_LIPOPROTEIN"/>
    <property type="match status" value="1"/>
</dbReference>
<dbReference type="RefSeq" id="WP_343967789.1">
    <property type="nucleotide sequence ID" value="NZ_BAAAGK010000060.1"/>
</dbReference>
<dbReference type="EMBL" id="JBHTEE010000001">
    <property type="protein sequence ID" value="MFC7599286.1"/>
    <property type="molecule type" value="Genomic_DNA"/>
</dbReference>
<protein>
    <submittedName>
        <fullName evidence="2">Tripartite tricarboxylate transporter substrate-binding protein</fullName>
    </submittedName>
</protein>
<accession>A0ABW2SUR6</accession>
<gene>
    <name evidence="2" type="ORF">ACFQVD_04090</name>
</gene>
<dbReference type="SUPFAM" id="SSF53850">
    <property type="entry name" value="Periplasmic binding protein-like II"/>
    <property type="match status" value="1"/>
</dbReference>
<reference evidence="3" key="1">
    <citation type="journal article" date="2019" name="Int. J. Syst. Evol. Microbiol.">
        <title>The Global Catalogue of Microorganisms (GCM) 10K type strain sequencing project: providing services to taxonomists for standard genome sequencing and annotation.</title>
        <authorList>
            <consortium name="The Broad Institute Genomics Platform"/>
            <consortium name="The Broad Institute Genome Sequencing Center for Infectious Disease"/>
            <person name="Wu L."/>
            <person name="Ma J."/>
        </authorList>
    </citation>
    <scope>NUCLEOTIDE SEQUENCE [LARGE SCALE GENOMIC DNA]</scope>
    <source>
        <strain evidence="3">JCM 10083</strain>
    </source>
</reference>
<dbReference type="InterPro" id="IPR042100">
    <property type="entry name" value="Bug_dom1"/>
</dbReference>
<keyword evidence="3" id="KW-1185">Reference proteome</keyword>
<sequence>MRRRRFFALVAGAMVVAGCDLNGDSADSAVGRLSILEPTADGHGWDGIAGRLASVLVLSGLARSAMAVERPGPLGSVPRDAFGAVRGSFAREGRLLVAAMPMVTAAEIANTAAVVDATTPLARLVGDWTVLVVPSDSRLRTFEDFAAELRRTPAALTVGGRPEGGSDHVLYGMIGKCLGVDTRLLEYAGFHGAEDAAEALQVGRVAALLGSARALRPEIAAGRLRPLVVSSGSRLDGIDAPTLLEVEVRLEYSDWCGLLGPKGMGQADRDAAIALCDRIDAAPRWRALCAANGWSRVYLSGDEFRQWLFTETARTRGVLHELGLLKSSDTTCWGSCVRRP</sequence>
<dbReference type="PANTHER" id="PTHR42928">
    <property type="entry name" value="TRICARBOXYLATE-BINDING PROTEIN"/>
    <property type="match status" value="1"/>
</dbReference>
<dbReference type="Gene3D" id="3.40.190.150">
    <property type="entry name" value="Bordetella uptake gene, domain 1"/>
    <property type="match status" value="1"/>
</dbReference>
<evidence type="ECO:0000313" key="3">
    <source>
        <dbReference type="Proteomes" id="UP001596514"/>
    </source>
</evidence>
<dbReference type="PIRSF" id="PIRSF017082">
    <property type="entry name" value="YflP"/>
    <property type="match status" value="1"/>
</dbReference>
<dbReference type="Pfam" id="PF03401">
    <property type="entry name" value="TctC"/>
    <property type="match status" value="1"/>
</dbReference>
<name>A0ABW2SUR6_9ACTN</name>
<dbReference type="Proteomes" id="UP001596514">
    <property type="component" value="Unassembled WGS sequence"/>
</dbReference>
<proteinExistence type="inferred from homology"/>
<comment type="similarity">
    <text evidence="1">Belongs to the UPF0065 (bug) family.</text>
</comment>
<evidence type="ECO:0000313" key="2">
    <source>
        <dbReference type="EMBL" id="MFC7599286.1"/>
    </source>
</evidence>
<dbReference type="Gene3D" id="3.40.190.10">
    <property type="entry name" value="Periplasmic binding protein-like II"/>
    <property type="match status" value="1"/>
</dbReference>
<comment type="caution">
    <text evidence="2">The sequence shown here is derived from an EMBL/GenBank/DDBJ whole genome shotgun (WGS) entry which is preliminary data.</text>
</comment>
<evidence type="ECO:0000256" key="1">
    <source>
        <dbReference type="ARBA" id="ARBA00006987"/>
    </source>
</evidence>